<evidence type="ECO:0000313" key="2">
    <source>
        <dbReference type="Proteomes" id="UP001302477"/>
    </source>
</evidence>
<organism evidence="1 2">
    <name type="scientific">Microbulbifer pacificus</name>
    <dbReference type="NCBI Taxonomy" id="407164"/>
    <lineage>
        <taxon>Bacteria</taxon>
        <taxon>Pseudomonadati</taxon>
        <taxon>Pseudomonadota</taxon>
        <taxon>Gammaproteobacteria</taxon>
        <taxon>Cellvibrionales</taxon>
        <taxon>Microbulbiferaceae</taxon>
        <taxon>Microbulbifer</taxon>
    </lineage>
</organism>
<dbReference type="RefSeq" id="WP_318953113.1">
    <property type="nucleotide sequence ID" value="NZ_CP137555.1"/>
</dbReference>
<evidence type="ECO:0000313" key="1">
    <source>
        <dbReference type="EMBL" id="WOX04636.1"/>
    </source>
</evidence>
<accession>A0AAU0MX67</accession>
<dbReference type="Proteomes" id="UP001302477">
    <property type="component" value="Chromosome"/>
</dbReference>
<sequence length="268" mass="30097">MPIEEIKDWSCVNHEGYHPGDDTVFKCRQPDGTERWFWLYDYFFRQILNVTTEKFKPQGDGLIAAYLELGGEIGYFGESPWVAPDFQQVIRDLNSVPDTTLKELDDGRKLVGARRDLVRFLSRRCLGGDTLIVDDETGTTNRWPQAEPGWTETGLPLSDSVLIFYTPASDEPGGYTTTKVRISTATLSQIANSTKGDKKLRSLISDFLASEYRPYRIVPDVRELMGAITSSSTVNLDLVSKLENACTKGWPIVLQSAGRFPVVPPTEY</sequence>
<protein>
    <submittedName>
        <fullName evidence="1">Uncharacterized protein</fullName>
    </submittedName>
</protein>
<dbReference type="KEGG" id="mpaf:R5R33_12905"/>
<keyword evidence="2" id="KW-1185">Reference proteome</keyword>
<gene>
    <name evidence="1" type="ORF">R5R33_12905</name>
</gene>
<dbReference type="AlphaFoldDB" id="A0AAU0MX67"/>
<proteinExistence type="predicted"/>
<name>A0AAU0MX67_9GAMM</name>
<reference evidence="1 2" key="1">
    <citation type="submission" date="2023-10" db="EMBL/GenBank/DDBJ databases">
        <title>Description of Microbulbifer bruguierae sp. nov., isolated from the sediments of mangrove plant Bruguiera sexangula and comparative genomic analyses of the genus Microbulbifer.</title>
        <authorList>
            <person name="Long M."/>
        </authorList>
    </citation>
    <scope>NUCLEOTIDE SEQUENCE [LARGE SCALE GENOMIC DNA]</scope>
    <source>
        <strain evidence="1 2">SPO729</strain>
    </source>
</reference>
<dbReference type="EMBL" id="CP137555">
    <property type="protein sequence ID" value="WOX04636.1"/>
    <property type="molecule type" value="Genomic_DNA"/>
</dbReference>